<dbReference type="GO" id="GO:0003676">
    <property type="term" value="F:nucleic acid binding"/>
    <property type="evidence" value="ECO:0007669"/>
    <property type="project" value="InterPro"/>
</dbReference>
<dbReference type="PANTHER" id="PTHR37984">
    <property type="entry name" value="PROTEIN CBG26694"/>
    <property type="match status" value="1"/>
</dbReference>
<dbReference type="InterPro" id="IPR012337">
    <property type="entry name" value="RNaseH-like_sf"/>
</dbReference>
<dbReference type="PANTHER" id="PTHR37984:SF5">
    <property type="entry name" value="PROTEIN NYNRIN-LIKE"/>
    <property type="match status" value="1"/>
</dbReference>
<dbReference type="InterPro" id="IPR043502">
    <property type="entry name" value="DNA/RNA_pol_sf"/>
</dbReference>
<accession>A0A2N9I3H5</accession>
<feature type="region of interest" description="Disordered" evidence="1">
    <location>
        <begin position="1"/>
        <end position="125"/>
    </location>
</feature>
<feature type="region of interest" description="Disordered" evidence="1">
    <location>
        <begin position="143"/>
        <end position="225"/>
    </location>
</feature>
<dbReference type="EMBL" id="OIVN01005046">
    <property type="protein sequence ID" value="SPD20607.1"/>
    <property type="molecule type" value="Genomic_DNA"/>
</dbReference>
<gene>
    <name evidence="4" type="ORF">FSB_LOCUS48489</name>
</gene>
<dbReference type="Pfam" id="PF03732">
    <property type="entry name" value="Retrotrans_gag"/>
    <property type="match status" value="1"/>
</dbReference>
<organism evidence="4">
    <name type="scientific">Fagus sylvatica</name>
    <name type="common">Beechnut</name>
    <dbReference type="NCBI Taxonomy" id="28930"/>
    <lineage>
        <taxon>Eukaryota</taxon>
        <taxon>Viridiplantae</taxon>
        <taxon>Streptophyta</taxon>
        <taxon>Embryophyta</taxon>
        <taxon>Tracheophyta</taxon>
        <taxon>Spermatophyta</taxon>
        <taxon>Magnoliopsida</taxon>
        <taxon>eudicotyledons</taxon>
        <taxon>Gunneridae</taxon>
        <taxon>Pentapetalae</taxon>
        <taxon>rosids</taxon>
        <taxon>fabids</taxon>
        <taxon>Fagales</taxon>
        <taxon>Fagaceae</taxon>
        <taxon>Fagus</taxon>
    </lineage>
</organism>
<dbReference type="Gene3D" id="3.10.10.10">
    <property type="entry name" value="HIV Type 1 Reverse Transcriptase, subunit A, domain 1"/>
    <property type="match status" value="1"/>
</dbReference>
<dbReference type="InterPro" id="IPR000477">
    <property type="entry name" value="RT_dom"/>
</dbReference>
<dbReference type="SUPFAM" id="SSF53098">
    <property type="entry name" value="Ribonuclease H-like"/>
    <property type="match status" value="1"/>
</dbReference>
<dbReference type="InterPro" id="IPR001584">
    <property type="entry name" value="Integrase_cat-core"/>
</dbReference>
<dbReference type="InterPro" id="IPR002156">
    <property type="entry name" value="RNaseH_domain"/>
</dbReference>
<proteinExistence type="predicted"/>
<feature type="domain" description="Reverse transcriptase" evidence="2">
    <location>
        <begin position="577"/>
        <end position="756"/>
    </location>
</feature>
<dbReference type="Pfam" id="PF13456">
    <property type="entry name" value="RVT_3"/>
    <property type="match status" value="1"/>
</dbReference>
<dbReference type="Pfam" id="PF00665">
    <property type="entry name" value="rve"/>
    <property type="match status" value="1"/>
</dbReference>
<dbReference type="Pfam" id="PF00078">
    <property type="entry name" value="RVT_1"/>
    <property type="match status" value="1"/>
</dbReference>
<dbReference type="PROSITE" id="PS50878">
    <property type="entry name" value="RT_POL"/>
    <property type="match status" value="1"/>
</dbReference>
<dbReference type="InterPro" id="IPR050951">
    <property type="entry name" value="Retrovirus_Pol_polyprotein"/>
</dbReference>
<dbReference type="InterPro" id="IPR043128">
    <property type="entry name" value="Rev_trsase/Diguanyl_cyclase"/>
</dbReference>
<reference evidence="4" key="1">
    <citation type="submission" date="2018-02" db="EMBL/GenBank/DDBJ databases">
        <authorList>
            <person name="Cohen D.B."/>
            <person name="Kent A.D."/>
        </authorList>
    </citation>
    <scope>NUCLEOTIDE SEQUENCE</scope>
</reference>
<evidence type="ECO:0000259" key="2">
    <source>
        <dbReference type="PROSITE" id="PS50878"/>
    </source>
</evidence>
<dbReference type="SUPFAM" id="SSF56672">
    <property type="entry name" value="DNA/RNA polymerases"/>
    <property type="match status" value="1"/>
</dbReference>
<dbReference type="InterPro" id="IPR036397">
    <property type="entry name" value="RNaseH_sf"/>
</dbReference>
<dbReference type="InterPro" id="IPR005162">
    <property type="entry name" value="Retrotrans_gag_dom"/>
</dbReference>
<feature type="domain" description="Integrase catalytic" evidence="3">
    <location>
        <begin position="1020"/>
        <end position="1184"/>
    </location>
</feature>
<protein>
    <submittedName>
        <fullName evidence="4">Uncharacterized protein</fullName>
    </submittedName>
</protein>
<feature type="compositionally biased region" description="Polar residues" evidence="1">
    <location>
        <begin position="177"/>
        <end position="186"/>
    </location>
</feature>
<dbReference type="CDD" id="cd09279">
    <property type="entry name" value="RNase_HI_like"/>
    <property type="match status" value="1"/>
</dbReference>
<dbReference type="Gene3D" id="3.30.70.270">
    <property type="match status" value="1"/>
</dbReference>
<name>A0A2N9I3H5_FAGSY</name>
<feature type="compositionally biased region" description="Polar residues" evidence="1">
    <location>
        <begin position="115"/>
        <end position="124"/>
    </location>
</feature>
<dbReference type="GO" id="GO:0004523">
    <property type="term" value="F:RNA-DNA hybrid ribonuclease activity"/>
    <property type="evidence" value="ECO:0007669"/>
    <property type="project" value="InterPro"/>
</dbReference>
<dbReference type="CDD" id="cd01647">
    <property type="entry name" value="RT_LTR"/>
    <property type="match status" value="1"/>
</dbReference>
<evidence type="ECO:0000313" key="4">
    <source>
        <dbReference type="EMBL" id="SPD20607.1"/>
    </source>
</evidence>
<evidence type="ECO:0000256" key="1">
    <source>
        <dbReference type="SAM" id="MobiDB-lite"/>
    </source>
</evidence>
<dbReference type="AlphaFoldDB" id="A0A2N9I3H5"/>
<evidence type="ECO:0000259" key="3">
    <source>
        <dbReference type="PROSITE" id="PS50994"/>
    </source>
</evidence>
<feature type="compositionally biased region" description="Basic residues" evidence="1">
    <location>
        <begin position="159"/>
        <end position="169"/>
    </location>
</feature>
<dbReference type="GO" id="GO:0015074">
    <property type="term" value="P:DNA integration"/>
    <property type="evidence" value="ECO:0007669"/>
    <property type="project" value="InterPro"/>
</dbReference>
<feature type="compositionally biased region" description="Polar residues" evidence="1">
    <location>
        <begin position="15"/>
        <end position="46"/>
    </location>
</feature>
<dbReference type="PROSITE" id="PS50994">
    <property type="entry name" value="INTEGRASE"/>
    <property type="match status" value="1"/>
</dbReference>
<sequence length="1279" mass="144104">MSGIPSSSRRRRSVPQESTNSAKKVSSGTSYKPSQRTEVSYETTDGASAGETSIVAPLQHPDPNDGLVRRAEQGTQVMAPLQHTDPNDGSVRRADRGATSKKLGSNRSGRKNVRRSLNYSNATSRTEDSAIIISRLRREILDLKQGRRSQSTPKERPRNKVNASKRRHDSRCEDFSETSWSQTEPNPRQPLESGGHSRTRPPLHVGKGQQTKEHASKKTARPGGQHAVWRALDLVSSSPFSRQIEKAKLPERYTTLRFEIYDGRSDPMAHIGCYQQSMALSRHNDPLMCRLFSSSLGEVALKWFNQLGRRTINSWVEMAKAFVARFISNSRKTKEMDALLTMKLQSNETIKQYSNRFWETYNDIDRSQMQKAAHLRRSFSIINSVHPAPMCSVRGGVMEQVISFSDSDLKDVQLPHNDPLVVTLRIGNYDVERVLIDQREALQKMRAIPSTLHQKLRFPTKDEVMELSGDQSQEPEDGEVIMTEQPEKVFFDPSNPEQFFLVGSRLFAVDREQLLKILIRNQNVFAWSVYDAPGVSPKLAYHSLNIGSEHRPIVQKRRKLAPERATTVLEEVERLLASGAIREVQYPVWLLNTVVVKKKNGKWRVCIDFTDLNKACPKNPFPLPRIDQLVDLASGQARLSFLDAFQGYHQIPMNAADQDKTAFITPRGTYCYKMMPFGLKNAGATYQRMVTKMFGHMIGKTVEVYIDDMLVKSLREENHVADLLKVFNILRESRLRLNASKCTFGVSSDKFLGHIVSRRGIKPNLDQIAALVDSVEPRNIKQVQRLTGMVAALGRFISRGSRLTYQLLHAFQFPVRGEPLFLYLAVSDPCRAGAGVVLVSPEGLVLEQAVRLKFSASNIGLRTAERLGDCHLQVFCDSQLVANQISGEYQARDERMSAYLAAVRFLLANFESIHVAQIGREHNSHADILAKLATALESDIQRTVCIETLDRPSFQNQGISICSISNQPSWMDPILSYLMDNKLPEDRKEAKMIKHDDTELPPSSKYTRGNLRKSYMGKIAGSQGDISGILVAWGLDIVGPLPQAPGNKKFLITTTDYFTKWIEAEPLSNIRDVDTKRFFWKNVITRFGIPWAAISDNGTQFESRLFKGFCSDLGIKNFFSSPGYPQSNRQAEASNKIILNGIKRKLEEAKGKWVEELPSVLWTHRTTARKSTGETPFALAYGVKAVIPLEVDIPTTQTTDFTVETNEDNLRKDLDLLEERRDLATIRRPNEGKLDPNWEGPYKVVSLAGAGSYRLEDLEGKPIPRPWNTCPNNITTSKG</sequence>
<dbReference type="Gene3D" id="3.30.420.10">
    <property type="entry name" value="Ribonuclease H-like superfamily/Ribonuclease H"/>
    <property type="match status" value="2"/>
</dbReference>